<dbReference type="SUPFAM" id="SSF52172">
    <property type="entry name" value="CheY-like"/>
    <property type="match status" value="1"/>
</dbReference>
<keyword evidence="1" id="KW-0597">Phosphoprotein</keyword>
<evidence type="ECO:0000259" key="2">
    <source>
        <dbReference type="PROSITE" id="PS50110"/>
    </source>
</evidence>
<gene>
    <name evidence="3" type="ORF">DB32_006637</name>
</gene>
<dbReference type="GO" id="GO:0000160">
    <property type="term" value="P:phosphorelay signal transduction system"/>
    <property type="evidence" value="ECO:0007669"/>
    <property type="project" value="InterPro"/>
</dbReference>
<feature type="modified residue" description="4-aspartylphosphate" evidence="1">
    <location>
        <position position="39"/>
    </location>
</feature>
<protein>
    <recommendedName>
        <fullName evidence="2">Response regulatory domain-containing protein</fullName>
    </recommendedName>
</protein>
<name>A0A0F6YMN9_9BACT</name>
<dbReference type="Proteomes" id="UP000034883">
    <property type="component" value="Chromosome"/>
</dbReference>
<dbReference type="AlphaFoldDB" id="A0A0F6YMN9"/>
<reference evidence="3 4" key="1">
    <citation type="submission" date="2015-03" db="EMBL/GenBank/DDBJ databases">
        <title>Genome assembly of Sandaracinus amylolyticus DSM 53668.</title>
        <authorList>
            <person name="Sharma G."/>
            <person name="Subramanian S."/>
        </authorList>
    </citation>
    <scope>NUCLEOTIDE SEQUENCE [LARGE SCALE GENOMIC DNA]</scope>
    <source>
        <strain evidence="3 4">DSM 53668</strain>
    </source>
</reference>
<organism evidence="3 4">
    <name type="scientific">Sandaracinus amylolyticus</name>
    <dbReference type="NCBI Taxonomy" id="927083"/>
    <lineage>
        <taxon>Bacteria</taxon>
        <taxon>Pseudomonadati</taxon>
        <taxon>Myxococcota</taxon>
        <taxon>Polyangia</taxon>
        <taxon>Polyangiales</taxon>
        <taxon>Sandaracinaceae</taxon>
        <taxon>Sandaracinus</taxon>
    </lineage>
</organism>
<evidence type="ECO:0000313" key="4">
    <source>
        <dbReference type="Proteomes" id="UP000034883"/>
    </source>
</evidence>
<dbReference type="EMBL" id="CP011125">
    <property type="protein sequence ID" value="AKF09488.1"/>
    <property type="molecule type" value="Genomic_DNA"/>
</dbReference>
<dbReference type="PROSITE" id="PS50110">
    <property type="entry name" value="RESPONSE_REGULATORY"/>
    <property type="match status" value="1"/>
</dbReference>
<dbReference type="KEGG" id="samy:DB32_006637"/>
<dbReference type="InterPro" id="IPR011006">
    <property type="entry name" value="CheY-like_superfamily"/>
</dbReference>
<proteinExistence type="predicted"/>
<dbReference type="STRING" id="927083.DB32_006637"/>
<dbReference type="InterPro" id="IPR001789">
    <property type="entry name" value="Sig_transdc_resp-reg_receiver"/>
</dbReference>
<dbReference type="Gene3D" id="3.40.50.2300">
    <property type="match status" value="1"/>
</dbReference>
<evidence type="ECO:0000313" key="3">
    <source>
        <dbReference type="EMBL" id="AKF09488.1"/>
    </source>
</evidence>
<accession>A0A0F6YMN9</accession>
<evidence type="ECO:0000256" key="1">
    <source>
        <dbReference type="PROSITE-ProRule" id="PRU00169"/>
    </source>
</evidence>
<feature type="domain" description="Response regulatory" evidence="2">
    <location>
        <begin position="1"/>
        <end position="101"/>
    </location>
</feature>
<sequence>MALRRILEEAGAEVVAVECVTDAFAQLVPDAGITMVLSDLHLPDGLGTAVLERARGLGIARRALSSGDRAALREVDAELATDLLTKPVSRTVLEALVGAISRSGTALRRPDLGNRSGDGEG</sequence>
<keyword evidence="4" id="KW-1185">Reference proteome</keyword>
<dbReference type="CDD" id="cd00156">
    <property type="entry name" value="REC"/>
    <property type="match status" value="1"/>
</dbReference>